<accession>A0A6V7UE16</accession>
<evidence type="ECO:0000256" key="1">
    <source>
        <dbReference type="SAM" id="MobiDB-lite"/>
    </source>
</evidence>
<reference evidence="2 3" key="1">
    <citation type="submission" date="2020-08" db="EMBL/GenBank/DDBJ databases">
        <authorList>
            <person name="Koutsovoulos G."/>
            <person name="Danchin GJ E."/>
        </authorList>
    </citation>
    <scope>NUCLEOTIDE SEQUENCE [LARGE SCALE GENOMIC DNA]</scope>
</reference>
<proteinExistence type="predicted"/>
<name>A0A6V7UE16_MELEN</name>
<dbReference type="OrthoDB" id="5816936at2759"/>
<feature type="compositionally biased region" description="Basic and acidic residues" evidence="1">
    <location>
        <begin position="261"/>
        <end position="271"/>
    </location>
</feature>
<feature type="compositionally biased region" description="Low complexity" evidence="1">
    <location>
        <begin position="164"/>
        <end position="174"/>
    </location>
</feature>
<evidence type="ECO:0000313" key="2">
    <source>
        <dbReference type="EMBL" id="CAD2155102.1"/>
    </source>
</evidence>
<sequence>MALAARQQVSPQLCKCLCAIAEWKQLLEGNESKNEGGCKSSQYYKNSGTCLISGENRVSAPERFSFDENSSGQNGEQQSSYLDFRCGVDKKALFDYIQTNCPKELSKGRTSTITTPTTTNTTTEGTTKNELKEEEEHKNLKKKKKKNKKIKKFDSKKELISTPTSTIATTTTNLNEEKEEEDGDKQLETKTAIPSIEKPTELEEIGENWKTVNVEGEEKRKNKVNQGGDEKEEAEEEEGGKNEEKGRGTTSIKVTAAQADPPREEDLHNKNENSSSSSSTMIDTATDSVTAITTTTITTPITETIAAASSTSTANNNNSSLINSTLTTTTTINNITTTETTEFNATLNYTEGGIRESLLNGNLFEYPAVGQCRFSALYQTVFNGARLLKRLLVDTPSQCLAACHYESCRSANLIQMEDKQKICELFRDSIVEFRRNDVLSFDRLAVHFDSIQCKSPLPSTSIE</sequence>
<dbReference type="Proteomes" id="UP000580250">
    <property type="component" value="Unassembled WGS sequence"/>
</dbReference>
<feature type="region of interest" description="Disordered" evidence="1">
    <location>
        <begin position="164"/>
        <end position="283"/>
    </location>
</feature>
<feature type="region of interest" description="Disordered" evidence="1">
    <location>
        <begin position="106"/>
        <end position="147"/>
    </location>
</feature>
<feature type="compositionally biased region" description="Low complexity" evidence="1">
    <location>
        <begin position="110"/>
        <end position="126"/>
    </location>
</feature>
<gene>
    <name evidence="2" type="ORF">MENT_LOCUS11748</name>
</gene>
<dbReference type="AlphaFoldDB" id="A0A6V7UE16"/>
<comment type="caution">
    <text evidence="2">The sequence shown here is derived from an EMBL/GenBank/DDBJ whole genome shotgun (WGS) entry which is preliminary data.</text>
</comment>
<protein>
    <submittedName>
        <fullName evidence="2">Uncharacterized protein</fullName>
    </submittedName>
</protein>
<feature type="compositionally biased region" description="Low complexity" evidence="1">
    <location>
        <begin position="274"/>
        <end position="283"/>
    </location>
</feature>
<feature type="compositionally biased region" description="Basic and acidic residues" evidence="1">
    <location>
        <begin position="127"/>
        <end position="138"/>
    </location>
</feature>
<evidence type="ECO:0000313" key="3">
    <source>
        <dbReference type="Proteomes" id="UP000580250"/>
    </source>
</evidence>
<organism evidence="2 3">
    <name type="scientific">Meloidogyne enterolobii</name>
    <name type="common">Root-knot nematode worm</name>
    <name type="synonym">Meloidogyne mayaguensis</name>
    <dbReference type="NCBI Taxonomy" id="390850"/>
    <lineage>
        <taxon>Eukaryota</taxon>
        <taxon>Metazoa</taxon>
        <taxon>Ecdysozoa</taxon>
        <taxon>Nematoda</taxon>
        <taxon>Chromadorea</taxon>
        <taxon>Rhabditida</taxon>
        <taxon>Tylenchina</taxon>
        <taxon>Tylenchomorpha</taxon>
        <taxon>Tylenchoidea</taxon>
        <taxon>Meloidogynidae</taxon>
        <taxon>Meloidogyninae</taxon>
        <taxon>Meloidogyne</taxon>
    </lineage>
</organism>
<dbReference type="EMBL" id="CAJEWN010000058">
    <property type="protein sequence ID" value="CAD2155102.1"/>
    <property type="molecule type" value="Genomic_DNA"/>
</dbReference>